<feature type="chain" id="PRO_5008269459" evidence="1">
    <location>
        <begin position="21"/>
        <end position="205"/>
    </location>
</feature>
<feature type="non-terminal residue" evidence="2">
    <location>
        <position position="1"/>
    </location>
</feature>
<feature type="signal peptide" evidence="1">
    <location>
        <begin position="1"/>
        <end position="20"/>
    </location>
</feature>
<dbReference type="EMBL" id="KQ976504">
    <property type="protein sequence ID" value="KYM82883.1"/>
    <property type="molecule type" value="Genomic_DNA"/>
</dbReference>
<keyword evidence="1" id="KW-0732">Signal</keyword>
<protein>
    <submittedName>
        <fullName evidence="2">Uncharacterized protein</fullName>
    </submittedName>
</protein>
<accession>A0A195BE86</accession>
<evidence type="ECO:0000313" key="2">
    <source>
        <dbReference type="EMBL" id="KYM82883.1"/>
    </source>
</evidence>
<organism evidence="2 3">
    <name type="scientific">Atta colombica</name>
    <dbReference type="NCBI Taxonomy" id="520822"/>
    <lineage>
        <taxon>Eukaryota</taxon>
        <taxon>Metazoa</taxon>
        <taxon>Ecdysozoa</taxon>
        <taxon>Arthropoda</taxon>
        <taxon>Hexapoda</taxon>
        <taxon>Insecta</taxon>
        <taxon>Pterygota</taxon>
        <taxon>Neoptera</taxon>
        <taxon>Endopterygota</taxon>
        <taxon>Hymenoptera</taxon>
        <taxon>Apocrita</taxon>
        <taxon>Aculeata</taxon>
        <taxon>Formicoidea</taxon>
        <taxon>Formicidae</taxon>
        <taxon>Myrmicinae</taxon>
        <taxon>Atta</taxon>
    </lineage>
</organism>
<evidence type="ECO:0000256" key="1">
    <source>
        <dbReference type="SAM" id="SignalP"/>
    </source>
</evidence>
<reference evidence="2 3" key="1">
    <citation type="submission" date="2015-09" db="EMBL/GenBank/DDBJ databases">
        <title>Atta colombica WGS genome.</title>
        <authorList>
            <person name="Nygaard S."/>
            <person name="Hu H."/>
            <person name="Boomsma J."/>
            <person name="Zhang G."/>
        </authorList>
    </citation>
    <scope>NUCLEOTIDE SEQUENCE [LARGE SCALE GENOMIC DNA]</scope>
    <source>
        <strain evidence="2">Treedump-2</strain>
        <tissue evidence="2">Whole body</tissue>
    </source>
</reference>
<evidence type="ECO:0000313" key="3">
    <source>
        <dbReference type="Proteomes" id="UP000078540"/>
    </source>
</evidence>
<name>A0A195BE86_9HYME</name>
<proteinExistence type="predicted"/>
<dbReference type="AlphaFoldDB" id="A0A195BE86"/>
<keyword evidence="3" id="KW-1185">Reference proteome</keyword>
<dbReference type="Proteomes" id="UP000078540">
    <property type="component" value="Unassembled WGS sequence"/>
</dbReference>
<gene>
    <name evidence="2" type="ORF">ALC53_06594</name>
</gene>
<sequence length="205" mass="23005">LIQKFVVLLLRLTFLPITRDDDNLLAIGRNCRSLLLPSTTTFGAMDFRHIAASWSRFDKISFLSFSAFNSLRNWALVFFPIGHKTRCCIKDIADGLISGLGSKIIPSISCSNRDCSVASLNFCWKVSAIAFFHLRIVDRCDMAEITNFVCDFLVDIFILVKTVVRGVIVDGSQFLFLGDENVAGLDVHVHKLHAVYVPQSFSHMQ</sequence>